<dbReference type="InterPro" id="IPR029058">
    <property type="entry name" value="AB_hydrolase_fold"/>
</dbReference>
<keyword evidence="2" id="KW-1185">Reference proteome</keyword>
<dbReference type="RefSeq" id="WP_382223279.1">
    <property type="nucleotide sequence ID" value="NZ_JBHTCA010000006.1"/>
</dbReference>
<proteinExistence type="predicted"/>
<evidence type="ECO:0008006" key="3">
    <source>
        <dbReference type="Google" id="ProtNLM"/>
    </source>
</evidence>
<evidence type="ECO:0000313" key="1">
    <source>
        <dbReference type="EMBL" id="MFC7409496.1"/>
    </source>
</evidence>
<sequence>MTEESPLAGSKTVYYLPGHGGQLSTGLGQGLLNRGFNVTGRATVDAFRHLPFMEQVRIVTEDLQTHFWSPEDHVVANSFGAYLFLNAQAQLPPYPGHLLLLSPILGDFEDSENHRVFSPPFPERLKKMVFAGEFPSPLNAQIHVGELDWQSVPATVAGFGLAAKIPVTVVPNAGHMLGAEYVGGLLDRWL</sequence>
<reference evidence="2" key="1">
    <citation type="journal article" date="2019" name="Int. J. Syst. Evol. Microbiol.">
        <title>The Global Catalogue of Microorganisms (GCM) 10K type strain sequencing project: providing services to taxonomists for standard genome sequencing and annotation.</title>
        <authorList>
            <consortium name="The Broad Institute Genomics Platform"/>
            <consortium name="The Broad Institute Genome Sequencing Center for Infectious Disease"/>
            <person name="Wu L."/>
            <person name="Ma J."/>
        </authorList>
    </citation>
    <scope>NUCLEOTIDE SEQUENCE [LARGE SCALE GENOMIC DNA]</scope>
    <source>
        <strain evidence="2">CGMCC 1.12371</strain>
    </source>
</reference>
<dbReference type="Gene3D" id="3.40.50.1820">
    <property type="entry name" value="alpha/beta hydrolase"/>
    <property type="match status" value="1"/>
</dbReference>
<dbReference type="EMBL" id="JBHTCA010000006">
    <property type="protein sequence ID" value="MFC7409496.1"/>
    <property type="molecule type" value="Genomic_DNA"/>
</dbReference>
<accession>A0ABW2QJ84</accession>
<evidence type="ECO:0000313" key="2">
    <source>
        <dbReference type="Proteomes" id="UP001596501"/>
    </source>
</evidence>
<dbReference type="SUPFAM" id="SSF53474">
    <property type="entry name" value="alpha/beta-Hydrolases"/>
    <property type="match status" value="1"/>
</dbReference>
<name>A0ABW2QJ84_9BURK</name>
<dbReference type="Proteomes" id="UP001596501">
    <property type="component" value="Unassembled WGS sequence"/>
</dbReference>
<organism evidence="1 2">
    <name type="scientific">Hydrogenophaga atypica</name>
    <dbReference type="NCBI Taxonomy" id="249409"/>
    <lineage>
        <taxon>Bacteria</taxon>
        <taxon>Pseudomonadati</taxon>
        <taxon>Pseudomonadota</taxon>
        <taxon>Betaproteobacteria</taxon>
        <taxon>Burkholderiales</taxon>
        <taxon>Comamonadaceae</taxon>
        <taxon>Hydrogenophaga</taxon>
    </lineage>
</organism>
<gene>
    <name evidence="1" type="ORF">ACFQPB_11550</name>
</gene>
<protein>
    <recommendedName>
        <fullName evidence="3">Alpha/beta hydrolase</fullName>
    </recommendedName>
</protein>
<comment type="caution">
    <text evidence="1">The sequence shown here is derived from an EMBL/GenBank/DDBJ whole genome shotgun (WGS) entry which is preliminary data.</text>
</comment>